<dbReference type="EMBL" id="NMUL01000067">
    <property type="protein sequence ID" value="OXM59996.1"/>
    <property type="molecule type" value="Genomic_DNA"/>
</dbReference>
<keyword evidence="2" id="KW-0238">DNA-binding</keyword>
<dbReference type="PANTHER" id="PTHR43130:SF3">
    <property type="entry name" value="HTH-TYPE TRANSCRIPTIONAL REGULATOR RV1931C"/>
    <property type="match status" value="1"/>
</dbReference>
<evidence type="ECO:0000313" key="5">
    <source>
        <dbReference type="EMBL" id="OXM59996.1"/>
    </source>
</evidence>
<protein>
    <submittedName>
        <fullName evidence="5">AraC family transcriptional regulator</fullName>
    </submittedName>
</protein>
<comment type="caution">
    <text evidence="5">The sequence shown here is derived from an EMBL/GenBank/DDBJ whole genome shotgun (WGS) entry which is preliminary data.</text>
</comment>
<dbReference type="PANTHER" id="PTHR43130">
    <property type="entry name" value="ARAC-FAMILY TRANSCRIPTIONAL REGULATOR"/>
    <property type="match status" value="1"/>
</dbReference>
<keyword evidence="6" id="KW-1185">Reference proteome</keyword>
<dbReference type="SUPFAM" id="SSF52317">
    <property type="entry name" value="Class I glutamine amidotransferase-like"/>
    <property type="match status" value="1"/>
</dbReference>
<dbReference type="Pfam" id="PF01965">
    <property type="entry name" value="DJ-1_PfpI"/>
    <property type="match status" value="1"/>
</dbReference>
<gene>
    <name evidence="5" type="ORF">CF165_44665</name>
</gene>
<evidence type="ECO:0000256" key="3">
    <source>
        <dbReference type="ARBA" id="ARBA00023163"/>
    </source>
</evidence>
<dbReference type="GO" id="GO:0003700">
    <property type="term" value="F:DNA-binding transcription factor activity"/>
    <property type="evidence" value="ECO:0007669"/>
    <property type="project" value="InterPro"/>
</dbReference>
<dbReference type="Gene3D" id="3.40.50.880">
    <property type="match status" value="1"/>
</dbReference>
<sequence length="322" mass="34477">MRVAVHAFDGVTMFHLAAPLLIFGEVGRQELAPGWTPTVWTDDGHGIRTAEGLRVDDVAGPEVIEQADLVVLPSWPDDLPPAGEGLKARIRAAHARGSRIAGLCLGAFPVVDTGLLDGREVVTHWAAVDRLGKRRPEVTINAAALYVDHGDVLTSAGTASAIDACLHIVRTHLGSAAAASVARHLVVAPHREGGQAQYVERPIPEPEGVAHLGPTIDWALGRLDRRLSVDDLATHAGMSRRNFTRRFAEVTGSTPARWVLARRLDEARHLLETTSTPIARVAAACGFASVVTFRQNFVSAYSTTPTSYRQRFALAPGDDGPS</sequence>
<evidence type="ECO:0000256" key="2">
    <source>
        <dbReference type="ARBA" id="ARBA00023125"/>
    </source>
</evidence>
<dbReference type="PROSITE" id="PS00041">
    <property type="entry name" value="HTH_ARAC_FAMILY_1"/>
    <property type="match status" value="1"/>
</dbReference>
<dbReference type="Proteomes" id="UP000215199">
    <property type="component" value="Unassembled WGS sequence"/>
</dbReference>
<dbReference type="Gene3D" id="1.10.10.60">
    <property type="entry name" value="Homeodomain-like"/>
    <property type="match status" value="1"/>
</dbReference>
<dbReference type="InterPro" id="IPR029062">
    <property type="entry name" value="Class_I_gatase-like"/>
</dbReference>
<proteinExistence type="predicted"/>
<reference evidence="6" key="1">
    <citation type="submission" date="2017-07" db="EMBL/GenBank/DDBJ databases">
        <title>Comparative genome mining reveals phylogenetic distribution patterns of secondary metabolites in Amycolatopsis.</title>
        <authorList>
            <person name="Adamek M."/>
            <person name="Alanjary M."/>
            <person name="Sales-Ortells H."/>
            <person name="Goodfellow M."/>
            <person name="Bull A.T."/>
            <person name="Kalinowski J."/>
            <person name="Ziemert N."/>
        </authorList>
    </citation>
    <scope>NUCLEOTIDE SEQUENCE [LARGE SCALE GENOMIC DNA]</scope>
    <source>
        <strain evidence="6">H5</strain>
    </source>
</reference>
<accession>A0A229SMA8</accession>
<dbReference type="InterPro" id="IPR002818">
    <property type="entry name" value="DJ-1/PfpI"/>
</dbReference>
<name>A0A229SMA8_9PSEU</name>
<dbReference type="InterPro" id="IPR018062">
    <property type="entry name" value="HTH_AraC-typ_CS"/>
</dbReference>
<keyword evidence="3" id="KW-0804">Transcription</keyword>
<evidence type="ECO:0000313" key="6">
    <source>
        <dbReference type="Proteomes" id="UP000215199"/>
    </source>
</evidence>
<evidence type="ECO:0000256" key="1">
    <source>
        <dbReference type="ARBA" id="ARBA00023015"/>
    </source>
</evidence>
<dbReference type="AlphaFoldDB" id="A0A229SMA8"/>
<dbReference type="InterPro" id="IPR009057">
    <property type="entry name" value="Homeodomain-like_sf"/>
</dbReference>
<dbReference type="SUPFAM" id="SSF46689">
    <property type="entry name" value="Homeodomain-like"/>
    <property type="match status" value="2"/>
</dbReference>
<dbReference type="OrthoDB" id="3660033at2"/>
<dbReference type="CDD" id="cd03137">
    <property type="entry name" value="GATase1_AraC_1"/>
    <property type="match status" value="1"/>
</dbReference>
<dbReference type="InterPro" id="IPR018060">
    <property type="entry name" value="HTH_AraC"/>
</dbReference>
<organism evidence="5 6">
    <name type="scientific">Amycolatopsis vastitatis</name>
    <dbReference type="NCBI Taxonomy" id="1905142"/>
    <lineage>
        <taxon>Bacteria</taxon>
        <taxon>Bacillati</taxon>
        <taxon>Actinomycetota</taxon>
        <taxon>Actinomycetes</taxon>
        <taxon>Pseudonocardiales</taxon>
        <taxon>Pseudonocardiaceae</taxon>
        <taxon>Amycolatopsis</taxon>
    </lineage>
</organism>
<dbReference type="RefSeq" id="WP_093953660.1">
    <property type="nucleotide sequence ID" value="NZ_NMUL01000067.1"/>
</dbReference>
<evidence type="ECO:0000259" key="4">
    <source>
        <dbReference type="PROSITE" id="PS01124"/>
    </source>
</evidence>
<dbReference type="InterPro" id="IPR052158">
    <property type="entry name" value="INH-QAR"/>
</dbReference>
<dbReference type="GO" id="GO:0043565">
    <property type="term" value="F:sequence-specific DNA binding"/>
    <property type="evidence" value="ECO:0007669"/>
    <property type="project" value="InterPro"/>
</dbReference>
<dbReference type="SMART" id="SM00342">
    <property type="entry name" value="HTH_ARAC"/>
    <property type="match status" value="1"/>
</dbReference>
<dbReference type="Pfam" id="PF12833">
    <property type="entry name" value="HTH_18"/>
    <property type="match status" value="1"/>
</dbReference>
<keyword evidence="1" id="KW-0805">Transcription regulation</keyword>
<feature type="domain" description="HTH araC/xylS-type" evidence="4">
    <location>
        <begin position="213"/>
        <end position="311"/>
    </location>
</feature>
<dbReference type="PROSITE" id="PS01124">
    <property type="entry name" value="HTH_ARAC_FAMILY_2"/>
    <property type="match status" value="1"/>
</dbReference>